<dbReference type="GO" id="GO:0016272">
    <property type="term" value="C:prefoldin complex"/>
    <property type="evidence" value="ECO:0007669"/>
    <property type="project" value="InterPro"/>
</dbReference>
<dbReference type="CDD" id="cd18186">
    <property type="entry name" value="BTB_POZ_ZBTB_KLHL-like"/>
    <property type="match status" value="1"/>
</dbReference>
<sequence length="366" mass="41397">ISRVPYATKLFCKSLLSITKAMGDVQKKLQDLSDSYQNLQGELSTAVEARQKLESQQQENATVKKEFDILDDDANIYKQIGPVLLKQDKTEAVMAVNGRLEFIDKDIKRIEKQIKDIQDKAETVKTECSPRDTTIKLSVGEKPEIFNVHEGLIAKSSEFFERVMKPEWMEQRSDPYTIDLTDDVPETATLYVQWLYTGTLTIEVPNRGVDGVIDYKACRNAYAFGEKILDIAFKNVVLCIFMEVREETRKMPDAAVIDLIYACTPEGSSLRRFLSNLVAASLSKDPTWITYIDQLPREALVDTCKAIAVARSGIARIKISLSNDKYLESRGLRKCDHCVDTTWYRSLTHPVLSTTSSSCWLVGLPK</sequence>
<dbReference type="GO" id="GO:0051087">
    <property type="term" value="F:protein-folding chaperone binding"/>
    <property type="evidence" value="ECO:0007669"/>
    <property type="project" value="TreeGrafter"/>
</dbReference>
<dbReference type="InterPro" id="IPR002777">
    <property type="entry name" value="PFD_beta-like"/>
</dbReference>
<evidence type="ECO:0000256" key="1">
    <source>
        <dbReference type="ARBA" id="ARBA00008045"/>
    </source>
</evidence>
<proteinExistence type="inferred from homology"/>
<reference evidence="5" key="1">
    <citation type="journal article" date="2020" name="Stud. Mycol.">
        <title>101 Dothideomycetes genomes: a test case for predicting lifestyles and emergence of pathogens.</title>
        <authorList>
            <person name="Haridas S."/>
            <person name="Albert R."/>
            <person name="Binder M."/>
            <person name="Bloem J."/>
            <person name="Labutti K."/>
            <person name="Salamov A."/>
            <person name="Andreopoulos B."/>
            <person name="Baker S."/>
            <person name="Barry K."/>
            <person name="Bills G."/>
            <person name="Bluhm B."/>
            <person name="Cannon C."/>
            <person name="Castanera R."/>
            <person name="Culley D."/>
            <person name="Daum C."/>
            <person name="Ezra D."/>
            <person name="Gonzalez J."/>
            <person name="Henrissat B."/>
            <person name="Kuo A."/>
            <person name="Liang C."/>
            <person name="Lipzen A."/>
            <person name="Lutzoni F."/>
            <person name="Magnuson J."/>
            <person name="Mondo S."/>
            <person name="Nolan M."/>
            <person name="Ohm R."/>
            <person name="Pangilinan J."/>
            <person name="Park H.-J."/>
            <person name="Ramirez L."/>
            <person name="Alfaro M."/>
            <person name="Sun H."/>
            <person name="Tritt A."/>
            <person name="Yoshinaga Y."/>
            <person name="Zwiers L.-H."/>
            <person name="Turgeon B."/>
            <person name="Goodwin S."/>
            <person name="Spatafora J."/>
            <person name="Crous P."/>
            <person name="Grigoriev I."/>
        </authorList>
    </citation>
    <scope>NUCLEOTIDE SEQUENCE</scope>
    <source>
        <strain evidence="5">CBS 110217</strain>
    </source>
</reference>
<dbReference type="Gene3D" id="3.30.710.10">
    <property type="entry name" value="Potassium Channel Kv1.1, Chain A"/>
    <property type="match status" value="1"/>
</dbReference>
<dbReference type="InterPro" id="IPR011333">
    <property type="entry name" value="SKP1/BTB/POZ_sf"/>
</dbReference>
<dbReference type="SUPFAM" id="SSF54695">
    <property type="entry name" value="POZ domain"/>
    <property type="match status" value="1"/>
</dbReference>
<dbReference type="PANTHER" id="PTHR21431">
    <property type="entry name" value="PREFOLDIN SUBUNIT 6"/>
    <property type="match status" value="1"/>
</dbReference>
<dbReference type="EMBL" id="ML978263">
    <property type="protein sequence ID" value="KAF2025533.1"/>
    <property type="molecule type" value="Genomic_DNA"/>
</dbReference>
<keyword evidence="3" id="KW-0175">Coiled coil</keyword>
<dbReference type="GO" id="GO:0005737">
    <property type="term" value="C:cytoplasm"/>
    <property type="evidence" value="ECO:0007669"/>
    <property type="project" value="TreeGrafter"/>
</dbReference>
<feature type="coiled-coil region" evidence="3">
    <location>
        <begin position="22"/>
        <end position="73"/>
    </location>
</feature>
<dbReference type="CDD" id="cd23161">
    <property type="entry name" value="Prefoldin_6"/>
    <property type="match status" value="1"/>
</dbReference>
<dbReference type="SUPFAM" id="SSF46579">
    <property type="entry name" value="Prefoldin"/>
    <property type="match status" value="1"/>
</dbReference>
<dbReference type="GO" id="GO:0051131">
    <property type="term" value="P:chaperone-mediated protein complex assembly"/>
    <property type="evidence" value="ECO:0007669"/>
    <property type="project" value="TreeGrafter"/>
</dbReference>
<evidence type="ECO:0000313" key="5">
    <source>
        <dbReference type="EMBL" id="KAF2025533.1"/>
    </source>
</evidence>
<feature type="non-terminal residue" evidence="5">
    <location>
        <position position="1"/>
    </location>
</feature>
<dbReference type="Pfam" id="PF01920">
    <property type="entry name" value="Prefoldin_2"/>
    <property type="match status" value="1"/>
</dbReference>
<gene>
    <name evidence="5" type="ORF">EK21DRAFT_76196</name>
</gene>
<dbReference type="PANTHER" id="PTHR21431:SF0">
    <property type="entry name" value="PREFOLDIN SUBUNIT 6"/>
    <property type="match status" value="1"/>
</dbReference>
<evidence type="ECO:0000256" key="3">
    <source>
        <dbReference type="SAM" id="Coils"/>
    </source>
</evidence>
<evidence type="ECO:0000256" key="2">
    <source>
        <dbReference type="ARBA" id="ARBA00023186"/>
    </source>
</evidence>
<dbReference type="Gene3D" id="1.10.287.370">
    <property type="match status" value="1"/>
</dbReference>
<organism evidence="5 6">
    <name type="scientific">Setomelanomma holmii</name>
    <dbReference type="NCBI Taxonomy" id="210430"/>
    <lineage>
        <taxon>Eukaryota</taxon>
        <taxon>Fungi</taxon>
        <taxon>Dikarya</taxon>
        <taxon>Ascomycota</taxon>
        <taxon>Pezizomycotina</taxon>
        <taxon>Dothideomycetes</taxon>
        <taxon>Pleosporomycetidae</taxon>
        <taxon>Pleosporales</taxon>
        <taxon>Pleosporineae</taxon>
        <taxon>Phaeosphaeriaceae</taxon>
        <taxon>Setomelanomma</taxon>
    </lineage>
</organism>
<comment type="similarity">
    <text evidence="1">Belongs to the prefoldin subunit beta family.</text>
</comment>
<dbReference type="InterPro" id="IPR009053">
    <property type="entry name" value="Prefoldin"/>
</dbReference>
<dbReference type="InterPro" id="IPR000210">
    <property type="entry name" value="BTB/POZ_dom"/>
</dbReference>
<dbReference type="Proteomes" id="UP000799777">
    <property type="component" value="Unassembled WGS sequence"/>
</dbReference>
<dbReference type="OrthoDB" id="248120at2759"/>
<evidence type="ECO:0000259" key="4">
    <source>
        <dbReference type="PROSITE" id="PS50097"/>
    </source>
</evidence>
<dbReference type="GO" id="GO:0006457">
    <property type="term" value="P:protein folding"/>
    <property type="evidence" value="ECO:0007669"/>
    <property type="project" value="InterPro"/>
</dbReference>
<dbReference type="AlphaFoldDB" id="A0A9P4LHI8"/>
<accession>A0A9P4LHI8</accession>
<feature type="coiled-coil region" evidence="3">
    <location>
        <begin position="100"/>
        <end position="127"/>
    </location>
</feature>
<feature type="domain" description="BTB" evidence="4">
    <location>
        <begin position="131"/>
        <end position="204"/>
    </location>
</feature>
<dbReference type="PROSITE" id="PS50097">
    <property type="entry name" value="BTB"/>
    <property type="match status" value="1"/>
</dbReference>
<evidence type="ECO:0000313" key="6">
    <source>
        <dbReference type="Proteomes" id="UP000799777"/>
    </source>
</evidence>
<protein>
    <recommendedName>
        <fullName evidence="4">BTB domain-containing protein</fullName>
    </recommendedName>
</protein>
<dbReference type="GO" id="GO:0051082">
    <property type="term" value="F:unfolded protein binding"/>
    <property type="evidence" value="ECO:0007669"/>
    <property type="project" value="InterPro"/>
</dbReference>
<name>A0A9P4LHI8_9PLEO</name>
<keyword evidence="2" id="KW-0143">Chaperone</keyword>
<comment type="caution">
    <text evidence="5">The sequence shown here is derived from an EMBL/GenBank/DDBJ whole genome shotgun (WGS) entry which is preliminary data.</text>
</comment>
<keyword evidence="6" id="KW-1185">Reference proteome</keyword>
<dbReference type="FunFam" id="1.10.287.370:FF:000003">
    <property type="entry name" value="Prefoldin subunit 6"/>
    <property type="match status" value="1"/>
</dbReference>